<keyword evidence="4" id="KW-0564">Palmitate</keyword>
<dbReference type="GO" id="GO:0005886">
    <property type="term" value="C:plasma membrane"/>
    <property type="evidence" value="ECO:0007669"/>
    <property type="project" value="UniProtKB-SubCell"/>
</dbReference>
<dbReference type="CDD" id="cd22268">
    <property type="entry name" value="DPBB_RlpA-like"/>
    <property type="match status" value="1"/>
</dbReference>
<proteinExistence type="inferred from homology"/>
<keyword evidence="4" id="KW-0472">Membrane</keyword>
<evidence type="ECO:0000259" key="6">
    <source>
        <dbReference type="PROSITE" id="PS51724"/>
    </source>
</evidence>
<evidence type="ECO:0000256" key="1">
    <source>
        <dbReference type="ARBA" id="ARBA00022729"/>
    </source>
</evidence>
<evidence type="ECO:0000256" key="3">
    <source>
        <dbReference type="ARBA" id="ARBA00023316"/>
    </source>
</evidence>
<organism evidence="7 8">
    <name type="scientific">Thiohalomonas denitrificans</name>
    <dbReference type="NCBI Taxonomy" id="415747"/>
    <lineage>
        <taxon>Bacteria</taxon>
        <taxon>Pseudomonadati</taxon>
        <taxon>Pseudomonadota</taxon>
        <taxon>Gammaproteobacteria</taxon>
        <taxon>Thiohalomonadales</taxon>
        <taxon>Thiohalomonadaceae</taxon>
        <taxon>Thiohalomonas</taxon>
    </lineage>
</organism>
<dbReference type="OrthoDB" id="9779128at2"/>
<keyword evidence="1" id="KW-0732">Signal</keyword>
<dbReference type="NCBIfam" id="TIGR00413">
    <property type="entry name" value="rlpA"/>
    <property type="match status" value="1"/>
</dbReference>
<dbReference type="PROSITE" id="PS51724">
    <property type="entry name" value="SPOR"/>
    <property type="match status" value="1"/>
</dbReference>
<comment type="similarity">
    <text evidence="4 5">Belongs to the RlpA family.</text>
</comment>
<dbReference type="GO" id="GO:0071555">
    <property type="term" value="P:cell wall organization"/>
    <property type="evidence" value="ECO:0007669"/>
    <property type="project" value="UniProtKB-KW"/>
</dbReference>
<dbReference type="Proteomes" id="UP000199648">
    <property type="component" value="Unassembled WGS sequence"/>
</dbReference>
<gene>
    <name evidence="4" type="primary">rlpA</name>
    <name evidence="7" type="ORF">SAMN03097708_01594</name>
</gene>
<dbReference type="Pfam" id="PF05036">
    <property type="entry name" value="SPOR"/>
    <property type="match status" value="1"/>
</dbReference>
<dbReference type="STRING" id="415747.SAMN03097708_01594"/>
<keyword evidence="3 4" id="KW-0961">Cell wall biogenesis/degradation</keyword>
<name>A0A1G5Q8W7_9GAMM</name>
<dbReference type="InterPro" id="IPR012997">
    <property type="entry name" value="RplA"/>
</dbReference>
<dbReference type="SUPFAM" id="SSF110997">
    <property type="entry name" value="Sporulation related repeat"/>
    <property type="match status" value="1"/>
</dbReference>
<dbReference type="InterPro" id="IPR034718">
    <property type="entry name" value="RlpA"/>
</dbReference>
<dbReference type="InterPro" id="IPR036908">
    <property type="entry name" value="RlpA-like_sf"/>
</dbReference>
<dbReference type="InterPro" id="IPR007730">
    <property type="entry name" value="SPOR-like_dom"/>
</dbReference>
<dbReference type="InterPro" id="IPR036680">
    <property type="entry name" value="SPOR-like_sf"/>
</dbReference>
<comment type="subcellular location">
    <subcellularLocation>
        <location evidence="4">Cell membrane</location>
        <topology evidence="4">Lipid-anchor</topology>
    </subcellularLocation>
</comment>
<dbReference type="Gene3D" id="2.40.40.10">
    <property type="entry name" value="RlpA-like domain"/>
    <property type="match status" value="1"/>
</dbReference>
<keyword evidence="2 4" id="KW-0456">Lyase</keyword>
<dbReference type="FunFam" id="2.40.40.10:FF:000003">
    <property type="entry name" value="Endolytic peptidoglycan transglycosylase RlpA"/>
    <property type="match status" value="1"/>
</dbReference>
<dbReference type="Gene3D" id="3.30.70.1070">
    <property type="entry name" value="Sporulation related repeat"/>
    <property type="match status" value="1"/>
</dbReference>
<dbReference type="EC" id="4.2.2.-" evidence="4"/>
<evidence type="ECO:0000313" key="7">
    <source>
        <dbReference type="EMBL" id="SCZ58068.1"/>
    </source>
</evidence>
<keyword evidence="4 7" id="KW-0449">Lipoprotein</keyword>
<dbReference type="GO" id="GO:0042834">
    <property type="term" value="F:peptidoglycan binding"/>
    <property type="evidence" value="ECO:0007669"/>
    <property type="project" value="InterPro"/>
</dbReference>
<dbReference type="PANTHER" id="PTHR34183:SF1">
    <property type="entry name" value="ENDOLYTIC PEPTIDOGLYCAN TRANSGLYCOSYLASE RLPA"/>
    <property type="match status" value="1"/>
</dbReference>
<dbReference type="AlphaFoldDB" id="A0A1G5Q8W7"/>
<keyword evidence="8" id="KW-1185">Reference proteome</keyword>
<evidence type="ECO:0000313" key="8">
    <source>
        <dbReference type="Proteomes" id="UP000199648"/>
    </source>
</evidence>
<feature type="domain" description="SPOR" evidence="6">
    <location>
        <begin position="224"/>
        <end position="303"/>
    </location>
</feature>
<dbReference type="GO" id="GO:0000270">
    <property type="term" value="P:peptidoglycan metabolic process"/>
    <property type="evidence" value="ECO:0007669"/>
    <property type="project" value="UniProtKB-UniRule"/>
</dbReference>
<dbReference type="HAMAP" id="MF_02071">
    <property type="entry name" value="RlpA"/>
    <property type="match status" value="1"/>
</dbReference>
<dbReference type="GO" id="GO:0008932">
    <property type="term" value="F:lytic endotransglycosylase activity"/>
    <property type="evidence" value="ECO:0007669"/>
    <property type="project" value="UniProtKB-UniRule"/>
</dbReference>
<evidence type="ECO:0000256" key="5">
    <source>
        <dbReference type="RuleBase" id="RU003495"/>
    </source>
</evidence>
<protein>
    <recommendedName>
        <fullName evidence="4">Endolytic peptidoglycan transglycosylase RlpA</fullName>
        <ecNumber evidence="4">4.2.2.-</ecNumber>
    </recommendedName>
</protein>
<dbReference type="PROSITE" id="PS51257">
    <property type="entry name" value="PROKAR_LIPOPROTEIN"/>
    <property type="match status" value="1"/>
</dbReference>
<dbReference type="EMBL" id="FMWD01000004">
    <property type="protein sequence ID" value="SCZ58068.1"/>
    <property type="molecule type" value="Genomic_DNA"/>
</dbReference>
<keyword evidence="4" id="KW-1003">Cell membrane</keyword>
<dbReference type="GO" id="GO:0009279">
    <property type="term" value="C:cell outer membrane"/>
    <property type="evidence" value="ECO:0007669"/>
    <property type="project" value="TreeGrafter"/>
</dbReference>
<accession>A0A1G5Q8W7</accession>
<dbReference type="RefSeq" id="WP_092995052.1">
    <property type="nucleotide sequence ID" value="NZ_FMWD01000004.1"/>
</dbReference>
<dbReference type="PANTHER" id="PTHR34183">
    <property type="entry name" value="ENDOLYTIC PEPTIDOGLYCAN TRANSGLYCOSYLASE RLPA"/>
    <property type="match status" value="1"/>
</dbReference>
<reference evidence="7 8" key="1">
    <citation type="submission" date="2016-10" db="EMBL/GenBank/DDBJ databases">
        <authorList>
            <person name="de Groot N.N."/>
        </authorList>
    </citation>
    <scope>NUCLEOTIDE SEQUENCE [LARGE SCALE GENOMIC DNA]</scope>
    <source>
        <strain evidence="7 8">HLD2</strain>
    </source>
</reference>
<dbReference type="SUPFAM" id="SSF50685">
    <property type="entry name" value="Barwin-like endoglucanases"/>
    <property type="match status" value="1"/>
</dbReference>
<evidence type="ECO:0000256" key="2">
    <source>
        <dbReference type="ARBA" id="ARBA00023239"/>
    </source>
</evidence>
<comment type="function">
    <text evidence="4">Lytic transglycosylase with a strong preference for naked glycan strands that lack stem peptides.</text>
</comment>
<sequence length="303" mass="33026">MSGQWRIAAALIPMVIGGCSTSVVRDSAPDDTGIDFSRIPDAVPRVEPKSHYGNPESYVVFGKRYRVSDSAEAFVERGLASWYGTKFHGRRTSSGEVYDMYKMTAAHKSLPLPTYVEVTNLNTGRSVVVKVNDRGPFHDDRIIDLSYAAARKLEFTRSGTAPVEIRAIDPTKPTRSIERTQPAMEVRLSDENESTVTVRPATLAAAAPGEIAAIEAAPLATARTAETPAIFLQVGAFSSRDNAERLRQRLADAVSDIVIEPGDAAQQPLYRVRVGPLTSEQEADALADQLVDYGIHSPRVLRD</sequence>
<dbReference type="InterPro" id="IPR009009">
    <property type="entry name" value="RlpA-like_DPBB"/>
</dbReference>
<dbReference type="Pfam" id="PF03330">
    <property type="entry name" value="DPBB_1"/>
    <property type="match status" value="1"/>
</dbReference>
<evidence type="ECO:0000256" key="4">
    <source>
        <dbReference type="HAMAP-Rule" id="MF_02071"/>
    </source>
</evidence>